<evidence type="ECO:0000259" key="3">
    <source>
        <dbReference type="Pfam" id="PF13358"/>
    </source>
</evidence>
<dbReference type="InterPro" id="IPR038717">
    <property type="entry name" value="Tc1-like_DDE_dom"/>
</dbReference>
<dbReference type="SUPFAM" id="SSF46689">
    <property type="entry name" value="Homeodomain-like"/>
    <property type="match status" value="1"/>
</dbReference>
<dbReference type="GO" id="GO:0015074">
    <property type="term" value="P:DNA integration"/>
    <property type="evidence" value="ECO:0007669"/>
    <property type="project" value="InterPro"/>
</dbReference>
<dbReference type="EMBL" id="GAKP01000973">
    <property type="protein sequence ID" value="JAC57979.1"/>
    <property type="molecule type" value="Transcribed_RNA"/>
</dbReference>
<proteinExistence type="predicted"/>
<dbReference type="InterPro" id="IPR047655">
    <property type="entry name" value="Transpos_IS630-like"/>
</dbReference>
<dbReference type="Gene3D" id="1.10.10.10">
    <property type="entry name" value="Winged helix-like DNA-binding domain superfamily/Winged helix DNA-binding domain"/>
    <property type="match status" value="1"/>
</dbReference>
<dbReference type="GO" id="GO:0003677">
    <property type="term" value="F:DNA binding"/>
    <property type="evidence" value="ECO:0007669"/>
    <property type="project" value="InterPro"/>
</dbReference>
<accession>A0A034WTK7</accession>
<reference evidence="5" key="1">
    <citation type="journal article" date="2014" name="BMC Genomics">
        <title>Characterizing the developmental transcriptome of the oriental fruit fly, Bactrocera dorsalis (Diptera: Tephritidae) through comparative genomic analysis with Drosophila melanogaster utilizing modENCODE datasets.</title>
        <authorList>
            <person name="Geib S.M."/>
            <person name="Calla B."/>
            <person name="Hall B."/>
            <person name="Hou S."/>
            <person name="Manoukis N.C."/>
        </authorList>
    </citation>
    <scope>NUCLEOTIDE SEQUENCE</scope>
    <source>
        <strain evidence="5">Punador</strain>
    </source>
</reference>
<dbReference type="InterPro" id="IPR036397">
    <property type="entry name" value="RNaseH_sf"/>
</dbReference>
<dbReference type="PANTHER" id="PTHR23022:SF135">
    <property type="entry name" value="SI:DKEY-77F5.3"/>
    <property type="match status" value="1"/>
</dbReference>
<dbReference type="Gene3D" id="3.30.420.10">
    <property type="entry name" value="Ribonuclease H-like superfamily/Ribonuclease H"/>
    <property type="match status" value="1"/>
</dbReference>
<dbReference type="GO" id="GO:0006313">
    <property type="term" value="P:DNA transposition"/>
    <property type="evidence" value="ECO:0007669"/>
    <property type="project" value="InterPro"/>
</dbReference>
<dbReference type="Pfam" id="PF13358">
    <property type="entry name" value="DDE_3"/>
    <property type="match status" value="1"/>
</dbReference>
<organism evidence="5">
    <name type="scientific">Bactrocera dorsalis</name>
    <name type="common">Oriental fruit fly</name>
    <name type="synonym">Dacus dorsalis</name>
    <dbReference type="NCBI Taxonomy" id="27457"/>
    <lineage>
        <taxon>Eukaryota</taxon>
        <taxon>Metazoa</taxon>
        <taxon>Ecdysozoa</taxon>
        <taxon>Arthropoda</taxon>
        <taxon>Hexapoda</taxon>
        <taxon>Insecta</taxon>
        <taxon>Pterygota</taxon>
        <taxon>Neoptera</taxon>
        <taxon>Endopterygota</taxon>
        <taxon>Diptera</taxon>
        <taxon>Brachycera</taxon>
        <taxon>Muscomorpha</taxon>
        <taxon>Tephritoidea</taxon>
        <taxon>Tephritidae</taxon>
        <taxon>Bactrocera</taxon>
        <taxon>Bactrocera</taxon>
    </lineage>
</organism>
<name>A0A034WTK7_BACDO</name>
<evidence type="ECO:0000256" key="1">
    <source>
        <dbReference type="ARBA" id="ARBA00004123"/>
    </source>
</evidence>
<evidence type="ECO:0000313" key="5">
    <source>
        <dbReference type="EMBL" id="JAC57979.1"/>
    </source>
</evidence>
<evidence type="ECO:0000259" key="4">
    <source>
        <dbReference type="Pfam" id="PF13936"/>
    </source>
</evidence>
<dbReference type="InterPro" id="IPR009057">
    <property type="entry name" value="Homeodomain-like_sf"/>
</dbReference>
<dbReference type="InterPro" id="IPR025246">
    <property type="entry name" value="IS30-like_HTH"/>
</dbReference>
<feature type="domain" description="Tc1-like transposase DDE" evidence="3">
    <location>
        <begin position="148"/>
        <end position="300"/>
    </location>
</feature>
<dbReference type="Pfam" id="PF01498">
    <property type="entry name" value="HTH_Tnp_Tc3_2"/>
    <property type="match status" value="1"/>
</dbReference>
<evidence type="ECO:0000259" key="2">
    <source>
        <dbReference type="Pfam" id="PF01498"/>
    </source>
</evidence>
<gene>
    <name evidence="5" type="primary">TCB2</name>
</gene>
<feature type="domain" description="Transposase IS30-like HTH" evidence="4">
    <location>
        <begin position="3"/>
        <end position="38"/>
    </location>
</feature>
<comment type="subcellular location">
    <subcellularLocation>
        <location evidence="1">Nucleus</location>
    </subcellularLocation>
</comment>
<dbReference type="NCBIfam" id="NF033545">
    <property type="entry name" value="transpos_IS630"/>
    <property type="match status" value="1"/>
</dbReference>
<feature type="domain" description="Transposase Tc1-like" evidence="2">
    <location>
        <begin position="68"/>
        <end position="138"/>
    </location>
</feature>
<sequence>MRTEISLETRKIIIDLKKKGKSLREIAQIVGRHHTTIKKIIDKFENFKLVENFKRSGRPKVLTEREERQIVGIVRTNPRSSAVQIAKDITADTGKSVSSNTIRRILHKNGFYGRRPRKKPFISKVNKAKRLDYARKYQYEDFSFWSNVLFTDESKFEISGGEKPRKIWRKPNAEFHDQNIQQTVKHGGGSVMVWGCFSAAGVGELDFIETTMNAKGYIGILKKNLAPSIAALGLPAEWIFQQDNDPKHKSNLAREFLLYNTKKQLPHPPQSPDLNPIENLWDHLDRQIRKRNVTSKETLKSALREEWLKISPEYTKTLVESMPCRLKCVIKAKGRQTKY</sequence>
<dbReference type="AlphaFoldDB" id="A0A034WTK7"/>
<protein>
    <submittedName>
        <fullName evidence="5">Transposable element Tcb2 transposase</fullName>
    </submittedName>
</protein>
<dbReference type="InterPro" id="IPR002492">
    <property type="entry name" value="Transposase_Tc1-like"/>
</dbReference>
<dbReference type="InterPro" id="IPR052338">
    <property type="entry name" value="Transposase_5"/>
</dbReference>
<dbReference type="GO" id="GO:0005634">
    <property type="term" value="C:nucleus"/>
    <property type="evidence" value="ECO:0007669"/>
    <property type="project" value="UniProtKB-SubCell"/>
</dbReference>
<dbReference type="PANTHER" id="PTHR23022">
    <property type="entry name" value="TRANSPOSABLE ELEMENT-RELATED"/>
    <property type="match status" value="1"/>
</dbReference>
<dbReference type="Pfam" id="PF13936">
    <property type="entry name" value="HTH_38"/>
    <property type="match status" value="1"/>
</dbReference>
<dbReference type="InterPro" id="IPR036388">
    <property type="entry name" value="WH-like_DNA-bd_sf"/>
</dbReference>